<proteinExistence type="predicted"/>
<reference evidence="1 2" key="1">
    <citation type="submission" date="2020-07" db="EMBL/GenBank/DDBJ databases">
        <authorList>
            <person name="Feng H."/>
        </authorList>
    </citation>
    <scope>NUCLEOTIDE SEQUENCE [LARGE SCALE GENOMIC DNA]</scope>
    <source>
        <strain evidence="2">s-10</strain>
    </source>
</reference>
<evidence type="ECO:0000313" key="1">
    <source>
        <dbReference type="EMBL" id="MBA4494777.1"/>
    </source>
</evidence>
<dbReference type="Pfam" id="PF07849">
    <property type="entry name" value="DUF1641"/>
    <property type="match status" value="1"/>
</dbReference>
<dbReference type="PANTHER" id="PTHR38433">
    <property type="match status" value="1"/>
</dbReference>
<keyword evidence="2" id="KW-1185">Reference proteome</keyword>
<comment type="caution">
    <text evidence="1">The sequence shown here is derived from an EMBL/GenBank/DDBJ whole genome shotgun (WGS) entry which is preliminary data.</text>
</comment>
<dbReference type="RefSeq" id="WP_181752010.1">
    <property type="nucleotide sequence ID" value="NZ_JACEIQ010000009.1"/>
</dbReference>
<sequence>MAKAITRIEKHVPTPEQEQAQAVKQILEATANSRDALVVFLDILKELHRAGLLDIVQGMLKTRHKWGVTAMQTLNQPGMHRFIKNGISSLYFLGKLNPDQLQKIFDGAARGLERSAESMKEDKQTGLGGLVKTLRDPDVNASLTTMMAFLQGMGEEWNKGKKKVH</sequence>
<dbReference type="PANTHER" id="PTHR38433:SF1">
    <property type="entry name" value="DUF1641 DOMAIN-CONTAINING PROTEIN"/>
    <property type="match status" value="1"/>
</dbReference>
<dbReference type="AlphaFoldDB" id="A0A7W2A934"/>
<gene>
    <name evidence="1" type="ORF">H1191_10715</name>
</gene>
<organism evidence="1 2">
    <name type="scientific">Paenactinomyces guangxiensis</name>
    <dbReference type="NCBI Taxonomy" id="1490290"/>
    <lineage>
        <taxon>Bacteria</taxon>
        <taxon>Bacillati</taxon>
        <taxon>Bacillota</taxon>
        <taxon>Bacilli</taxon>
        <taxon>Bacillales</taxon>
        <taxon>Thermoactinomycetaceae</taxon>
        <taxon>Paenactinomyces</taxon>
    </lineage>
</organism>
<dbReference type="EMBL" id="JACEIQ010000009">
    <property type="protein sequence ID" value="MBA4494777.1"/>
    <property type="molecule type" value="Genomic_DNA"/>
</dbReference>
<accession>A0A7W2A934</accession>
<dbReference type="InterPro" id="IPR012440">
    <property type="entry name" value="DUF1641"/>
</dbReference>
<protein>
    <submittedName>
        <fullName evidence="1">DUF1641 domain-containing protein</fullName>
    </submittedName>
</protein>
<evidence type="ECO:0000313" key="2">
    <source>
        <dbReference type="Proteomes" id="UP000535491"/>
    </source>
</evidence>
<dbReference type="Proteomes" id="UP000535491">
    <property type="component" value="Unassembled WGS sequence"/>
</dbReference>
<name>A0A7W2A934_9BACL</name>